<dbReference type="EMBL" id="OX458332">
    <property type="protein sequence ID" value="CAI8754114.1"/>
    <property type="molecule type" value="Genomic_DNA"/>
</dbReference>
<dbReference type="GO" id="GO:0015074">
    <property type="term" value="P:DNA integration"/>
    <property type="evidence" value="ECO:0007669"/>
    <property type="project" value="UniProtKB-KW"/>
</dbReference>
<dbReference type="AlphaFoldDB" id="A0AA35XZN7"/>
<dbReference type="InterPro" id="IPR038488">
    <property type="entry name" value="Integrase_DNA-bd_sf"/>
</dbReference>
<dbReference type="Proteomes" id="UP001158598">
    <property type="component" value="Chromosome"/>
</dbReference>
<dbReference type="RefSeq" id="WP_010959985.1">
    <property type="nucleotide sequence ID" value="NZ_CP079096.1"/>
</dbReference>
<reference evidence="4" key="1">
    <citation type="submission" date="2023-03" db="EMBL/GenBank/DDBJ databases">
        <authorList>
            <person name="Pearce D."/>
        </authorList>
    </citation>
    <scope>NUCLEOTIDE SEQUENCE</scope>
    <source>
        <strain evidence="4">Mc</strain>
    </source>
</reference>
<dbReference type="PANTHER" id="PTHR30629:SF2">
    <property type="entry name" value="PROPHAGE INTEGRASE INTS-RELATED"/>
    <property type="match status" value="1"/>
</dbReference>
<dbReference type="InterPro" id="IPR050808">
    <property type="entry name" value="Phage_Integrase"/>
</dbReference>
<evidence type="ECO:0000256" key="1">
    <source>
        <dbReference type="ARBA" id="ARBA00008857"/>
    </source>
</evidence>
<accession>A0AA35XZN7</accession>
<comment type="similarity">
    <text evidence="1">Belongs to the 'phage' integrase family.</text>
</comment>
<feature type="domain" description="Integrase DNA-binding" evidence="3">
    <location>
        <begin position="3"/>
        <end position="56"/>
    </location>
</feature>
<dbReference type="PANTHER" id="PTHR30629">
    <property type="entry name" value="PROPHAGE INTEGRASE"/>
    <property type="match status" value="1"/>
</dbReference>
<proteinExistence type="inferred from homology"/>
<gene>
    <name evidence="4" type="ORF">MCNOR_0711</name>
</gene>
<dbReference type="InterPro" id="IPR025166">
    <property type="entry name" value="Integrase_DNA_bind_dom"/>
</dbReference>
<evidence type="ECO:0000313" key="4">
    <source>
        <dbReference type="EMBL" id="CAI8754114.1"/>
    </source>
</evidence>
<evidence type="ECO:0000259" key="3">
    <source>
        <dbReference type="Pfam" id="PF13356"/>
    </source>
</evidence>
<name>A0AA35XZN7_METCP</name>
<organism evidence="4 5">
    <name type="scientific">Methylococcus capsulatus</name>
    <dbReference type="NCBI Taxonomy" id="414"/>
    <lineage>
        <taxon>Bacteria</taxon>
        <taxon>Pseudomonadati</taxon>
        <taxon>Pseudomonadota</taxon>
        <taxon>Gammaproteobacteria</taxon>
        <taxon>Methylococcales</taxon>
        <taxon>Methylococcaceae</taxon>
        <taxon>Methylococcus</taxon>
    </lineage>
</organism>
<dbReference type="Gene3D" id="3.30.160.390">
    <property type="entry name" value="Integrase, DNA-binding domain"/>
    <property type="match status" value="1"/>
</dbReference>
<keyword evidence="2" id="KW-0229">DNA integration</keyword>
<protein>
    <submittedName>
        <fullName evidence="4">Site-specific recombinase, phage integrase family domain protein</fullName>
    </submittedName>
</protein>
<dbReference type="GeneID" id="88225326"/>
<evidence type="ECO:0000256" key="2">
    <source>
        <dbReference type="ARBA" id="ARBA00022908"/>
    </source>
</evidence>
<dbReference type="Pfam" id="PF13356">
    <property type="entry name" value="Arm-DNA-bind_3"/>
    <property type="match status" value="1"/>
</dbReference>
<sequence length="56" mass="6222">MALTDAAVRNAKRSGGKACELSDEKGLYLIVTVKGGKWWRLDYRHDGKRKTLSLGT</sequence>
<evidence type="ECO:0000313" key="5">
    <source>
        <dbReference type="Proteomes" id="UP001158598"/>
    </source>
</evidence>